<reference evidence="2" key="1">
    <citation type="submission" date="2019-03" db="EMBL/GenBank/DDBJ databases">
        <title>WGS assembly of Setaria viridis.</title>
        <authorList>
            <person name="Huang P."/>
            <person name="Jenkins J."/>
            <person name="Grimwood J."/>
            <person name="Barry K."/>
            <person name="Healey A."/>
            <person name="Mamidi S."/>
            <person name="Sreedasyam A."/>
            <person name="Shu S."/>
            <person name="Feldman M."/>
            <person name="Wu J."/>
            <person name="Yu Y."/>
            <person name="Chen C."/>
            <person name="Johnson J."/>
            <person name="Rokhsar D."/>
            <person name="Baxter I."/>
            <person name="Schmutz J."/>
            <person name="Brutnell T."/>
            <person name="Kellogg E."/>
        </authorList>
    </citation>
    <scope>NUCLEOTIDE SEQUENCE [LARGE SCALE GENOMIC DNA]</scope>
</reference>
<dbReference type="EMBL" id="CM016552">
    <property type="protein sequence ID" value="TKW42139.1"/>
    <property type="molecule type" value="Genomic_DNA"/>
</dbReference>
<name>A0A4U6WKS3_SETVI</name>
<proteinExistence type="predicted"/>
<evidence type="ECO:0000313" key="3">
    <source>
        <dbReference type="Proteomes" id="UP000298652"/>
    </source>
</evidence>
<evidence type="ECO:0000313" key="2">
    <source>
        <dbReference type="EMBL" id="TKW42139.1"/>
    </source>
</evidence>
<feature type="region of interest" description="Disordered" evidence="1">
    <location>
        <begin position="199"/>
        <end position="275"/>
    </location>
</feature>
<feature type="region of interest" description="Disordered" evidence="1">
    <location>
        <begin position="127"/>
        <end position="176"/>
    </location>
</feature>
<organism evidence="2 3">
    <name type="scientific">Setaria viridis</name>
    <name type="common">Green bristlegrass</name>
    <name type="synonym">Setaria italica subsp. viridis</name>
    <dbReference type="NCBI Taxonomy" id="4556"/>
    <lineage>
        <taxon>Eukaryota</taxon>
        <taxon>Viridiplantae</taxon>
        <taxon>Streptophyta</taxon>
        <taxon>Embryophyta</taxon>
        <taxon>Tracheophyta</taxon>
        <taxon>Spermatophyta</taxon>
        <taxon>Magnoliopsida</taxon>
        <taxon>Liliopsida</taxon>
        <taxon>Poales</taxon>
        <taxon>Poaceae</taxon>
        <taxon>PACMAD clade</taxon>
        <taxon>Panicoideae</taxon>
        <taxon>Panicodae</taxon>
        <taxon>Paniceae</taxon>
        <taxon>Cenchrinae</taxon>
        <taxon>Setaria</taxon>
    </lineage>
</organism>
<feature type="compositionally biased region" description="Polar residues" evidence="1">
    <location>
        <begin position="88"/>
        <end position="101"/>
    </location>
</feature>
<evidence type="ECO:0000256" key="1">
    <source>
        <dbReference type="SAM" id="MobiDB-lite"/>
    </source>
</evidence>
<gene>
    <name evidence="2" type="ORF">SEVIR_1G363901v2</name>
</gene>
<feature type="compositionally biased region" description="Low complexity" evidence="1">
    <location>
        <begin position="159"/>
        <end position="170"/>
    </location>
</feature>
<sequence>MSVQDCHAERSHLSNLGFEKQTIVETESLDRVGERVAVMLDQVIPMAKEIFSFMEISRSANAASAAAACAEDLPERRSLPPVLCHTRSPTPFKSAGHNPSDSAEVATPCQDGSTRHTEQLIVQELVPRQEVDEGGCTVEDGQTSRRDPPSTPTGDCVVLQLTPSSLSPHPLSAPPPSPVPLLGMPMLLQLWEAMQDDNASPALVSPTDAQPADEAAPTAQQGTVDVGDSAISLSMEAGQPSPSSSMDGNAAVPSLLAPPPLPAQSATRAICGQTR</sequence>
<protein>
    <submittedName>
        <fullName evidence="2">Uncharacterized protein</fullName>
    </submittedName>
</protein>
<dbReference type="Gramene" id="TKW42139">
    <property type="protein sequence ID" value="TKW42139"/>
    <property type="gene ID" value="SEVIR_1G363901v2"/>
</dbReference>
<feature type="region of interest" description="Disordered" evidence="1">
    <location>
        <begin position="88"/>
        <end position="115"/>
    </location>
</feature>
<keyword evidence="3" id="KW-1185">Reference proteome</keyword>
<dbReference type="Proteomes" id="UP000298652">
    <property type="component" value="Chromosome 1"/>
</dbReference>
<accession>A0A4U6WKS3</accession>
<dbReference type="AlphaFoldDB" id="A0A4U6WKS3"/>